<dbReference type="CDD" id="cd00093">
    <property type="entry name" value="HTH_XRE"/>
    <property type="match status" value="1"/>
</dbReference>
<accession>A0A7K0CQ53</accession>
<gene>
    <name evidence="2" type="ORF">SRB5_53300</name>
</gene>
<dbReference type="InterPro" id="IPR011990">
    <property type="entry name" value="TPR-like_helical_dom_sf"/>
</dbReference>
<evidence type="ECO:0000259" key="1">
    <source>
        <dbReference type="PROSITE" id="PS50943"/>
    </source>
</evidence>
<keyword evidence="3" id="KW-1185">Reference proteome</keyword>
<dbReference type="EMBL" id="WEGJ01000029">
    <property type="protein sequence ID" value="MQY15152.1"/>
    <property type="molecule type" value="Genomic_DNA"/>
</dbReference>
<dbReference type="AlphaFoldDB" id="A0A7K0CQ53"/>
<reference evidence="2 3" key="1">
    <citation type="submission" date="2019-10" db="EMBL/GenBank/DDBJ databases">
        <title>Streptomyces smaragdinus sp. nov. and Streptomyces fabii sp. nov., isolated from the gut of fungus growing-termite Macrotermes natalensis.</title>
        <authorList>
            <person name="Schwitalla J."/>
            <person name="Benndorf R."/>
            <person name="Martin K."/>
            <person name="De Beer W."/>
            <person name="Kaster A.-K."/>
            <person name="Vollmers J."/>
            <person name="Poulsen M."/>
            <person name="Beemelmanns C."/>
        </authorList>
    </citation>
    <scope>NUCLEOTIDE SEQUENCE [LARGE SCALE GENOMIC DNA]</scope>
    <source>
        <strain evidence="2 3">RB5</strain>
    </source>
</reference>
<feature type="domain" description="HTH cro/C1-type" evidence="1">
    <location>
        <begin position="12"/>
        <end position="65"/>
    </location>
</feature>
<sequence length="415" mass="45412">MPHTSSGMGDNLRARRRVAGLSQEQLANEAGLSVSVVRKIEQGGTARVETLHAIARALGIPTSALFISGTPAPVIGDEGNRQGLVALRQALMPPMGIDETLTDPGEAVPVADLWRRLEDGRALYSADRYDSVAKMLPGLLRGAEAAVAAVEDEQEQREAETLRTYALLFCGKYLTQVRQYDMAYHSLSEAIRTARATDDAARAAIGVVGMCWLLLRQDRFDEAEHLAAVTADKVEPRMSAATKGQLAVWGELLLRIAAAASRNNRPDEAAEARRMAATAASALGREYENLRKHWVRFGPVTAEMKAVEDLALVGDSQGVLRRADEGILAGRAMQKVGRPSTVNWNRHRLDVAQAHARLGSTQDAMDELGRIRRTAGNWIQHQPMARYIMTDILSTRKRTLTQEMRSMAAHLDVHA</sequence>
<dbReference type="Proteomes" id="UP000466345">
    <property type="component" value="Unassembled WGS sequence"/>
</dbReference>
<dbReference type="InterPro" id="IPR001387">
    <property type="entry name" value="Cro/C1-type_HTH"/>
</dbReference>
<dbReference type="Pfam" id="PF01381">
    <property type="entry name" value="HTH_3"/>
    <property type="match status" value="1"/>
</dbReference>
<dbReference type="SMART" id="SM00530">
    <property type="entry name" value="HTH_XRE"/>
    <property type="match status" value="1"/>
</dbReference>
<protein>
    <recommendedName>
        <fullName evidence="1">HTH cro/C1-type domain-containing protein</fullName>
    </recommendedName>
</protein>
<dbReference type="GO" id="GO:0003677">
    <property type="term" value="F:DNA binding"/>
    <property type="evidence" value="ECO:0007669"/>
    <property type="project" value="InterPro"/>
</dbReference>
<proteinExistence type="predicted"/>
<comment type="caution">
    <text evidence="2">The sequence shown here is derived from an EMBL/GenBank/DDBJ whole genome shotgun (WGS) entry which is preliminary data.</text>
</comment>
<dbReference type="Gene3D" id="1.10.260.40">
    <property type="entry name" value="lambda repressor-like DNA-binding domains"/>
    <property type="match status" value="1"/>
</dbReference>
<dbReference type="SUPFAM" id="SSF47413">
    <property type="entry name" value="lambda repressor-like DNA-binding domains"/>
    <property type="match status" value="1"/>
</dbReference>
<dbReference type="PROSITE" id="PS50943">
    <property type="entry name" value="HTH_CROC1"/>
    <property type="match status" value="1"/>
</dbReference>
<evidence type="ECO:0000313" key="3">
    <source>
        <dbReference type="Proteomes" id="UP000466345"/>
    </source>
</evidence>
<dbReference type="SUPFAM" id="SSF48452">
    <property type="entry name" value="TPR-like"/>
    <property type="match status" value="1"/>
</dbReference>
<evidence type="ECO:0000313" key="2">
    <source>
        <dbReference type="EMBL" id="MQY15152.1"/>
    </source>
</evidence>
<dbReference type="InterPro" id="IPR010982">
    <property type="entry name" value="Lambda_DNA-bd_dom_sf"/>
</dbReference>
<dbReference type="OrthoDB" id="3210663at2"/>
<name>A0A7K0CQ53_9ACTN</name>
<organism evidence="2 3">
    <name type="scientific">Streptomyces smaragdinus</name>
    <dbReference type="NCBI Taxonomy" id="2585196"/>
    <lineage>
        <taxon>Bacteria</taxon>
        <taxon>Bacillati</taxon>
        <taxon>Actinomycetota</taxon>
        <taxon>Actinomycetes</taxon>
        <taxon>Kitasatosporales</taxon>
        <taxon>Streptomycetaceae</taxon>
        <taxon>Streptomyces</taxon>
    </lineage>
</organism>